<evidence type="ECO:0000313" key="2">
    <source>
        <dbReference type="EMBL" id="BCJ90619.1"/>
    </source>
</evidence>
<sequence>MKSPPFSDPNEPDLGEVYLEMTSIGGALKVSAIHVATGVEVSSMAPANAARADLQRLMLGKLRARLKREGRI</sequence>
<keyword evidence="3" id="KW-1185">Reference proteome</keyword>
<evidence type="ECO:0000259" key="1">
    <source>
        <dbReference type="Pfam" id="PF21839"/>
    </source>
</evidence>
<protein>
    <recommendedName>
        <fullName evidence="1">DUF6898 domain-containing protein</fullName>
    </recommendedName>
</protein>
<dbReference type="EMBL" id="AP023361">
    <property type="protein sequence ID" value="BCJ90619.1"/>
    <property type="molecule type" value="Genomic_DNA"/>
</dbReference>
<proteinExistence type="predicted"/>
<dbReference type="AlphaFoldDB" id="A0A6S6QNU1"/>
<dbReference type="Proteomes" id="UP000515317">
    <property type="component" value="Chromosome"/>
</dbReference>
<organism evidence="2 3">
    <name type="scientific">Terrihabitans soli</name>
    <dbReference type="NCBI Taxonomy" id="708113"/>
    <lineage>
        <taxon>Bacteria</taxon>
        <taxon>Pseudomonadati</taxon>
        <taxon>Pseudomonadota</taxon>
        <taxon>Alphaproteobacteria</taxon>
        <taxon>Hyphomicrobiales</taxon>
        <taxon>Terrihabitans</taxon>
    </lineage>
</organism>
<feature type="domain" description="DUF6898" evidence="1">
    <location>
        <begin position="15"/>
        <end position="69"/>
    </location>
</feature>
<name>A0A6S6QNU1_9HYPH</name>
<dbReference type="Pfam" id="PF21839">
    <property type="entry name" value="DUF6898"/>
    <property type="match status" value="1"/>
</dbReference>
<evidence type="ECO:0000313" key="3">
    <source>
        <dbReference type="Proteomes" id="UP000515317"/>
    </source>
</evidence>
<dbReference type="KEGG" id="tso:IZ6_13540"/>
<dbReference type="InterPro" id="IPR054193">
    <property type="entry name" value="DUF6898"/>
</dbReference>
<gene>
    <name evidence="2" type="ORF">IZ6_13540</name>
</gene>
<reference evidence="2 3" key="1">
    <citation type="submission" date="2020-08" db="EMBL/GenBank/DDBJ databases">
        <title>Genome sequence of Rhizobiales bacterium strain IZ6.</title>
        <authorList>
            <person name="Nakai R."/>
            <person name="Naganuma T."/>
        </authorList>
    </citation>
    <scope>NUCLEOTIDE SEQUENCE [LARGE SCALE GENOMIC DNA]</scope>
    <source>
        <strain evidence="2 3">IZ6</strain>
    </source>
</reference>
<accession>A0A6S6QNU1</accession>
<dbReference type="RefSeq" id="WP_222877669.1">
    <property type="nucleotide sequence ID" value="NZ_AP023361.1"/>
</dbReference>